<dbReference type="InterPro" id="IPR000847">
    <property type="entry name" value="LysR_HTH_N"/>
</dbReference>
<sequence length="308" mass="34701">MDIGLIPFFRQIYIQYFLAVAREQNISSAAESLHLSQPTLSTQLKALEKELGKQLLIRGTKGSRKVLLTEEGMLLRKRAEEILELVRMTESEISLSNEVIAGDVYIGTGESDMIRIFARAAKSIQEKYPDIHYHILSGNAAFVHEHLDRGLIDFGVVYSPVDTNIYSSIKMPIHDTWGVLMRKDSPLAQKNLIQPQDLWDKPLILSAQKTDAWPMSGWFGQDITKLNIVATYNLVFNASLLVEEGLGYAICFDKLINVSGDSNLCFRPLSPKMEAEASIIWKRYQVFSKAAECFLRELENVLSISAEA</sequence>
<evidence type="ECO:0000256" key="2">
    <source>
        <dbReference type="ARBA" id="ARBA00023015"/>
    </source>
</evidence>
<dbReference type="Pfam" id="PF03466">
    <property type="entry name" value="LysR_substrate"/>
    <property type="match status" value="1"/>
</dbReference>
<comment type="similarity">
    <text evidence="1">Belongs to the LysR transcriptional regulatory family.</text>
</comment>
<dbReference type="Gene3D" id="1.10.10.10">
    <property type="entry name" value="Winged helix-like DNA-binding domain superfamily/Winged helix DNA-binding domain"/>
    <property type="match status" value="1"/>
</dbReference>
<reference evidence="6" key="1">
    <citation type="submission" date="2020-08" db="EMBL/GenBank/DDBJ databases">
        <authorList>
            <person name="Cejkova D."/>
            <person name="Kubasova T."/>
            <person name="Jahodarova E."/>
            <person name="Rychlik I."/>
        </authorList>
    </citation>
    <scope>NUCLEOTIDE SEQUENCE</scope>
    <source>
        <strain evidence="6">An559</strain>
    </source>
</reference>
<keyword evidence="7" id="KW-1185">Reference proteome</keyword>
<dbReference type="PROSITE" id="PS50931">
    <property type="entry name" value="HTH_LYSR"/>
    <property type="match status" value="1"/>
</dbReference>
<dbReference type="Proteomes" id="UP000774750">
    <property type="component" value="Unassembled WGS sequence"/>
</dbReference>
<dbReference type="GO" id="GO:0003677">
    <property type="term" value="F:DNA binding"/>
    <property type="evidence" value="ECO:0007669"/>
    <property type="project" value="UniProtKB-KW"/>
</dbReference>
<evidence type="ECO:0000259" key="5">
    <source>
        <dbReference type="PROSITE" id="PS50931"/>
    </source>
</evidence>
<dbReference type="EMBL" id="JACJKY010000001">
    <property type="protein sequence ID" value="MBM6919681.1"/>
    <property type="molecule type" value="Genomic_DNA"/>
</dbReference>
<proteinExistence type="inferred from homology"/>
<keyword evidence="4" id="KW-0804">Transcription</keyword>
<dbReference type="PANTHER" id="PTHR30419">
    <property type="entry name" value="HTH-TYPE TRANSCRIPTIONAL REGULATOR YBHD"/>
    <property type="match status" value="1"/>
</dbReference>
<evidence type="ECO:0000313" key="6">
    <source>
        <dbReference type="EMBL" id="MBM6919681.1"/>
    </source>
</evidence>
<dbReference type="Pfam" id="PF00126">
    <property type="entry name" value="HTH_1"/>
    <property type="match status" value="1"/>
</dbReference>
<dbReference type="AlphaFoldDB" id="A0A938X3T7"/>
<dbReference type="Gene3D" id="3.40.190.290">
    <property type="match status" value="1"/>
</dbReference>
<dbReference type="RefSeq" id="WP_204443999.1">
    <property type="nucleotide sequence ID" value="NZ_JACJKY010000001.1"/>
</dbReference>
<dbReference type="InterPro" id="IPR036390">
    <property type="entry name" value="WH_DNA-bd_sf"/>
</dbReference>
<dbReference type="InterPro" id="IPR005119">
    <property type="entry name" value="LysR_subst-bd"/>
</dbReference>
<dbReference type="FunFam" id="1.10.10.10:FF:000001">
    <property type="entry name" value="LysR family transcriptional regulator"/>
    <property type="match status" value="1"/>
</dbReference>
<feature type="domain" description="HTH lysR-type" evidence="5">
    <location>
        <begin position="14"/>
        <end position="69"/>
    </location>
</feature>
<name>A0A938X3T7_9FIRM</name>
<dbReference type="SUPFAM" id="SSF46785">
    <property type="entry name" value="Winged helix' DNA-binding domain"/>
    <property type="match status" value="1"/>
</dbReference>
<organism evidence="6 7">
    <name type="scientific">Merdimmobilis hominis</name>
    <dbReference type="NCBI Taxonomy" id="2897707"/>
    <lineage>
        <taxon>Bacteria</taxon>
        <taxon>Bacillati</taxon>
        <taxon>Bacillota</taxon>
        <taxon>Clostridia</taxon>
        <taxon>Eubacteriales</taxon>
        <taxon>Oscillospiraceae</taxon>
        <taxon>Merdimmobilis</taxon>
    </lineage>
</organism>
<keyword evidence="3" id="KW-0238">DNA-binding</keyword>
<comment type="caution">
    <text evidence="6">The sequence shown here is derived from an EMBL/GenBank/DDBJ whole genome shotgun (WGS) entry which is preliminary data.</text>
</comment>
<keyword evidence="2" id="KW-0805">Transcription regulation</keyword>
<reference evidence="6" key="2">
    <citation type="journal article" date="2021" name="Sci. Rep.">
        <title>The distribution of antibiotic resistance genes in chicken gut microbiota commensals.</title>
        <authorList>
            <person name="Juricova H."/>
            <person name="Matiasovicova J."/>
            <person name="Kubasova T."/>
            <person name="Cejkova D."/>
            <person name="Rychlik I."/>
        </authorList>
    </citation>
    <scope>NUCLEOTIDE SEQUENCE</scope>
    <source>
        <strain evidence="6">An559</strain>
    </source>
</reference>
<dbReference type="PRINTS" id="PR00039">
    <property type="entry name" value="HTHLYSR"/>
</dbReference>
<protein>
    <submittedName>
        <fullName evidence="6">LysR family transcriptional regulator</fullName>
    </submittedName>
</protein>
<evidence type="ECO:0000256" key="4">
    <source>
        <dbReference type="ARBA" id="ARBA00023163"/>
    </source>
</evidence>
<dbReference type="GO" id="GO:0005829">
    <property type="term" value="C:cytosol"/>
    <property type="evidence" value="ECO:0007669"/>
    <property type="project" value="TreeGrafter"/>
</dbReference>
<dbReference type="InterPro" id="IPR050950">
    <property type="entry name" value="HTH-type_LysR_regulators"/>
</dbReference>
<dbReference type="PANTHER" id="PTHR30419:SF8">
    <property type="entry name" value="NITROGEN ASSIMILATION TRANSCRIPTIONAL ACTIVATOR-RELATED"/>
    <property type="match status" value="1"/>
</dbReference>
<dbReference type="GO" id="GO:0003700">
    <property type="term" value="F:DNA-binding transcription factor activity"/>
    <property type="evidence" value="ECO:0007669"/>
    <property type="project" value="InterPro"/>
</dbReference>
<dbReference type="CDD" id="cd05466">
    <property type="entry name" value="PBP2_LTTR_substrate"/>
    <property type="match status" value="1"/>
</dbReference>
<evidence type="ECO:0000313" key="7">
    <source>
        <dbReference type="Proteomes" id="UP000774750"/>
    </source>
</evidence>
<dbReference type="InterPro" id="IPR036388">
    <property type="entry name" value="WH-like_DNA-bd_sf"/>
</dbReference>
<gene>
    <name evidence="6" type="ORF">H6A12_00665</name>
</gene>
<evidence type="ECO:0000256" key="3">
    <source>
        <dbReference type="ARBA" id="ARBA00023125"/>
    </source>
</evidence>
<evidence type="ECO:0000256" key="1">
    <source>
        <dbReference type="ARBA" id="ARBA00009437"/>
    </source>
</evidence>
<accession>A0A938X3T7</accession>
<dbReference type="SUPFAM" id="SSF53850">
    <property type="entry name" value="Periplasmic binding protein-like II"/>
    <property type="match status" value="1"/>
</dbReference>